<accession>A0ABD6TYJ8</accession>
<name>A0ABD6TYJ8_9BACI</name>
<comment type="caution">
    <text evidence="2">The sequence shown here is derived from an EMBL/GenBank/DDBJ whole genome shotgun (WGS) entry which is preliminary data.</text>
</comment>
<dbReference type="Gene3D" id="3.60.110.10">
    <property type="entry name" value="Carbon-nitrogen hydrolase"/>
    <property type="match status" value="1"/>
</dbReference>
<organism evidence="2 3">
    <name type="scientific">Bacillus wiedmannii</name>
    <dbReference type="NCBI Taxonomy" id="1890302"/>
    <lineage>
        <taxon>Bacteria</taxon>
        <taxon>Bacillati</taxon>
        <taxon>Bacillota</taxon>
        <taxon>Bacilli</taxon>
        <taxon>Bacillales</taxon>
        <taxon>Bacillaceae</taxon>
        <taxon>Bacillus</taxon>
        <taxon>Bacillus cereus group</taxon>
    </lineage>
</organism>
<protein>
    <recommendedName>
        <fullName evidence="1">CN hydrolase domain-containing protein</fullName>
    </recommendedName>
</protein>
<dbReference type="Proteomes" id="UP000225062">
    <property type="component" value="Unassembled WGS sequence"/>
</dbReference>
<evidence type="ECO:0000313" key="3">
    <source>
        <dbReference type="Proteomes" id="UP000225062"/>
    </source>
</evidence>
<sequence length="760" mass="87480">MAKDSTKSIQEKLKKIGENLGFFSEKEFQFSGRGYLPKYDVVWFLDVTELNIQDLPGIQLYEGRYLPFAAFEIEGSTPSSKYQIGNIGNLLISPCQYRFMIVDNSNATTEKDTYRRGVKITRTVHENIGDHQIVFIDASMLDNLDVISPTRIHFKNDHITRDNGSGGETKSKLINKKVLAELAHTNLSISEDKEPEYFKMLFSLEKQRLISPTYTVEPVKFKQKQIKTDKSYYYIPKIDISAGFTITDGFIDFLMQLAIHLKSDVVHHPLLYFIKTKKVTELYYPLLGIEIETANSKHAIGSLLNASRYHQFGWFVGSNEIKHVFDTYQYHLGLRNVTFRSTEDLKSEETGMKFLLVQPYYDGKNKYNYEKIYDKIIDITLEHPVDLVVFPEAFILGNEDVTECIEMTKRISTICNTPVLIGVSSDFGTEEAYFYNPTTEEETEWKLYAKHSTAEKVAFEGEYDEECLQQLYTPIILNGKQIQVCICHDMFYPLLMERLEQEGMDILINLTGGNVKMSKWTNILKGRSIEMEGSVLCTMAYHSKLSQKSDRIAYHTGQRLQPIFTQGDGSKEHAFSIFDIEQHSFITDDDPYYSDKEYTEFTISKTKGDCILNNNGFDTELPLVKEYANSLSVQKGKERIHIHAYNIDELYDRTCVYRAPREGDSHEVFIYFCDEEIDQEKAITMLKLRVIENRIAAVIVAPNLMIGAKTNRYKDVQLFSGDTIGFDLQHMTGFDSVYEKAQSSNKGLNLKFKEDYEALI</sequence>
<proteinExistence type="predicted"/>
<dbReference type="Pfam" id="PF00795">
    <property type="entry name" value="CN_hydrolase"/>
    <property type="match status" value="1"/>
</dbReference>
<dbReference type="AlphaFoldDB" id="A0ABD6TYJ8"/>
<dbReference type="InterPro" id="IPR036526">
    <property type="entry name" value="C-N_Hydrolase_sf"/>
</dbReference>
<feature type="domain" description="CN hydrolase" evidence="1">
    <location>
        <begin position="375"/>
        <end position="531"/>
    </location>
</feature>
<evidence type="ECO:0000259" key="1">
    <source>
        <dbReference type="Pfam" id="PF00795"/>
    </source>
</evidence>
<evidence type="ECO:0000313" key="2">
    <source>
        <dbReference type="EMBL" id="PHG24314.1"/>
    </source>
</evidence>
<gene>
    <name evidence="2" type="ORF">COI74_02650</name>
</gene>
<reference evidence="2 3" key="1">
    <citation type="submission" date="2017-09" db="EMBL/GenBank/DDBJ databases">
        <title>Large-scale bioinformatics analysis of Bacillus genomes uncovers conserved roles of natural products in bacterial physiology.</title>
        <authorList>
            <consortium name="Agbiome Team Llc"/>
            <person name="Bleich R.M."/>
            <person name="Grubbs K.J."/>
            <person name="Santa Maria K.C."/>
            <person name="Allen S.E."/>
            <person name="Farag S."/>
            <person name="Shank E.A."/>
            <person name="Bowers A."/>
        </authorList>
    </citation>
    <scope>NUCLEOTIDE SEQUENCE [LARGE SCALE GENOMIC DNA]</scope>
    <source>
        <strain evidence="2 3">AFS032503</strain>
    </source>
</reference>
<dbReference type="RefSeq" id="WP_097915332.1">
    <property type="nucleotide sequence ID" value="NZ_NUBB01000039.1"/>
</dbReference>
<dbReference type="EMBL" id="NUUI01000005">
    <property type="protein sequence ID" value="PHG24314.1"/>
    <property type="molecule type" value="Genomic_DNA"/>
</dbReference>
<dbReference type="SUPFAM" id="SSF56317">
    <property type="entry name" value="Carbon-nitrogen hydrolase"/>
    <property type="match status" value="1"/>
</dbReference>
<dbReference type="InterPro" id="IPR003010">
    <property type="entry name" value="C-N_Hydrolase"/>
</dbReference>